<dbReference type="AlphaFoldDB" id="A0A699HDP3"/>
<proteinExistence type="predicted"/>
<protein>
    <recommendedName>
        <fullName evidence="3">Transposase (Putative), gypsy type</fullName>
    </recommendedName>
</protein>
<name>A0A699HDP3_TANCI</name>
<feature type="non-terminal residue" evidence="2">
    <location>
        <position position="1"/>
    </location>
</feature>
<gene>
    <name evidence="2" type="ORF">Tci_374803</name>
</gene>
<feature type="compositionally biased region" description="Polar residues" evidence="1">
    <location>
        <begin position="528"/>
        <end position="538"/>
    </location>
</feature>
<accession>A0A699HDP3</accession>
<evidence type="ECO:0000256" key="1">
    <source>
        <dbReference type="SAM" id="MobiDB-lite"/>
    </source>
</evidence>
<reference evidence="2" key="1">
    <citation type="journal article" date="2019" name="Sci. Rep.">
        <title>Draft genome of Tanacetum cinerariifolium, the natural source of mosquito coil.</title>
        <authorList>
            <person name="Yamashiro T."/>
            <person name="Shiraishi A."/>
            <person name="Satake H."/>
            <person name="Nakayama K."/>
        </authorList>
    </citation>
    <scope>NUCLEOTIDE SEQUENCE</scope>
</reference>
<feature type="region of interest" description="Disordered" evidence="1">
    <location>
        <begin position="528"/>
        <end position="549"/>
    </location>
</feature>
<dbReference type="EMBL" id="BKCJ010146585">
    <property type="protein sequence ID" value="GEY02829.1"/>
    <property type="molecule type" value="Genomic_DNA"/>
</dbReference>
<evidence type="ECO:0000313" key="2">
    <source>
        <dbReference type="EMBL" id="GEY02829.1"/>
    </source>
</evidence>
<evidence type="ECO:0008006" key="3">
    <source>
        <dbReference type="Google" id="ProtNLM"/>
    </source>
</evidence>
<comment type="caution">
    <text evidence="2">The sequence shown here is derived from an EMBL/GenBank/DDBJ whole genome shotgun (WGS) entry which is preliminary data.</text>
</comment>
<sequence length="549" mass="61892">EDPNRDGEHGFDYLTSALVLSKALAKGVGLSVADSRTSNHLKDNLCHSKLFEGMSAKNALAIQRCELSRKELDEFISSYFIPLEYHVILPTPTQTILDAPPGYIGLYTHFFSLANLRLPLNDLFCELLLKEIMLDVKSFKDKPPSGIEQNLQFQRLARYPVSARAFDDPILFLAGLQSSWEHGQQLPAIFLGGKEMSFRNFIYTEDDEDLTFLPKDFSLDLGGSPKGDTFVVHARSVAARIRERQCKTMGGSSRPLVKRNLASGSSTSRTVRAKVSAIKDDTPVLSIFYDDEDAIACHLKIFAITPLAWKGFLDNHRDVDLLDLHDRCYARQAVMDNALNRRSRELLEVIEKLRNPVVLLLREKMSSLAAEVKEHKGNLNKLMLESQRSGYQEIKEVKHDRREVISKVVPYACMELLHSDELGRLVGKLVSSAITFGRCRAYEQDARMKEPFDLLKVKRYRPSYEKEHTQVINDLATATFSWLNEYVADASASVEAFLLKKPLTLQKHVPSRTQMHVPSYQLATPSFATASKPMSPSANIMKPSPSLIE</sequence>
<organism evidence="2">
    <name type="scientific">Tanacetum cinerariifolium</name>
    <name type="common">Dalmatian daisy</name>
    <name type="synonym">Chrysanthemum cinerariifolium</name>
    <dbReference type="NCBI Taxonomy" id="118510"/>
    <lineage>
        <taxon>Eukaryota</taxon>
        <taxon>Viridiplantae</taxon>
        <taxon>Streptophyta</taxon>
        <taxon>Embryophyta</taxon>
        <taxon>Tracheophyta</taxon>
        <taxon>Spermatophyta</taxon>
        <taxon>Magnoliopsida</taxon>
        <taxon>eudicotyledons</taxon>
        <taxon>Gunneridae</taxon>
        <taxon>Pentapetalae</taxon>
        <taxon>asterids</taxon>
        <taxon>campanulids</taxon>
        <taxon>Asterales</taxon>
        <taxon>Asteraceae</taxon>
        <taxon>Asteroideae</taxon>
        <taxon>Anthemideae</taxon>
        <taxon>Anthemidinae</taxon>
        <taxon>Tanacetum</taxon>
    </lineage>
</organism>